<accession>A0A6P4XYA2</accession>
<feature type="disulfide bond" evidence="2">
    <location>
        <begin position="680"/>
        <end position="698"/>
    </location>
</feature>
<dbReference type="InterPro" id="IPR036055">
    <property type="entry name" value="LDL_receptor-like_sf"/>
</dbReference>
<dbReference type="Pfam" id="PF00629">
    <property type="entry name" value="MAM"/>
    <property type="match status" value="3"/>
</dbReference>
<dbReference type="RefSeq" id="XP_019615444.1">
    <property type="nucleotide sequence ID" value="XM_019759885.1"/>
</dbReference>
<feature type="disulfide bond" evidence="2">
    <location>
        <begin position="239"/>
        <end position="257"/>
    </location>
</feature>
<dbReference type="Pfam" id="PF00057">
    <property type="entry name" value="Ldl_recept_a"/>
    <property type="match status" value="2"/>
</dbReference>
<dbReference type="InterPro" id="IPR002172">
    <property type="entry name" value="LDrepeatLR_classA_rpt"/>
</dbReference>
<feature type="disulfide bond" evidence="2">
    <location>
        <begin position="251"/>
        <end position="266"/>
    </location>
</feature>
<evidence type="ECO:0000259" key="4">
    <source>
        <dbReference type="PROSITE" id="PS50060"/>
    </source>
</evidence>
<name>A0A6P4XYA2_BRABE</name>
<sequence>MARLLLLLAALLSFLGGCSAGQSGAASLEVTRDTFIGKMVAENSNEMEFLEVGGSPLMRSLLYFNVTSILESNSFKYRYNYKDSLKVKRAELILRCRPYVALAGPSVEPLDEETTVFLSKVLRRWSRRATFVNRVSGKKWKQAFLDTSGRAGDATPPDPRFEARLNVRDCQQGSGYLRIEMGQILQEWLDGRDSSFGVLLWTQEVGNIQFYSKEDIRPDRRPQINADIQGYCPPGGFACYDGSTCLSSADCNFKKDCPGGEDEFHCNCDFESPCDWMESFLVEEMGWRVGSGLSVSSTLPEYDYTEDTEQGQYMFVDALEHNPGFTAELLSPYFGESGPQCKLRFASHVSANLTGSLLLHLYVDNTSIEIWATEGQNVTVLDQWKEEEIELGKFEQGFRLGFEYIQGESVIGHVALDDITMDSCSPDLPTLACGEKEYTCLNTLCVPWDHLCDLSPDCFFGEDEGEKCSYCPPDGFACYDGSTCLSSADCNFKKDCPGGEDEFHCNCDFEQSPCDWMESFLVDEMGWGVGSGLSVSSTLPEYDYTEDTEQGQYMFVDALEHNPGFTAELLSPYFGESGGQCKLRFASHVSANLTGSLLLHLYVDNTSVVIWATEGQNITVLDQWKEEEIELGKFEQGFRLGFEYIQGESVIGHVALDDITMDSCSPDLPTLACGEKEYTCPNTLCVPWDHLCDLSPDCFFGEDEGEKCTKMPPGARCDFEDEMCGWYELDTVDQFDWSRQNGTSNTGPAFDNTFYQEHGHYMYIEASKSRQRRNDVALLRSPKFPPPVKEVWQCNSSVFEECKVRFFYHVYGYHIGRLTLLAVHNGTEEELWSLSQQEEEGRWLQSSVILPRITSWFYLQFAANITEDWVEGDIAVDDVSLSPQCFGLISNPTQSPFTDACMYATMDPGPEVPPVYRFTTCGAKGPYGPTQAQCDTEYKYKTVEVMVPGEGPLQGIQIWTIPETEVYRYKGYQSLP</sequence>
<dbReference type="CDD" id="cd06263">
    <property type="entry name" value="MAM"/>
    <property type="match status" value="3"/>
</dbReference>
<feature type="signal peptide" evidence="3">
    <location>
        <begin position="1"/>
        <end position="20"/>
    </location>
</feature>
<keyword evidence="1 2" id="KW-1015">Disulfide bond</keyword>
<dbReference type="Proteomes" id="UP000515135">
    <property type="component" value="Unplaced"/>
</dbReference>
<dbReference type="PROSITE" id="PS51257">
    <property type="entry name" value="PROKAR_LIPOPROTEIN"/>
    <property type="match status" value="1"/>
</dbReference>
<dbReference type="InterPro" id="IPR000998">
    <property type="entry name" value="MAM_dom"/>
</dbReference>
<feature type="disulfide bond" evidence="2">
    <location>
        <begin position="490"/>
        <end position="505"/>
    </location>
</feature>
<dbReference type="Gene3D" id="2.60.120.200">
    <property type="match status" value="3"/>
</dbReference>
<dbReference type="OrthoDB" id="73209at2759"/>
<dbReference type="SMART" id="SM00137">
    <property type="entry name" value="MAM"/>
    <property type="match status" value="3"/>
</dbReference>
<dbReference type="SMART" id="SM00192">
    <property type="entry name" value="LDLa"/>
    <property type="match status" value="4"/>
</dbReference>
<gene>
    <name evidence="6" type="primary">LOC109463172</name>
</gene>
<organism evidence="5 6">
    <name type="scientific">Branchiostoma belcheri</name>
    <name type="common">Amphioxus</name>
    <dbReference type="NCBI Taxonomy" id="7741"/>
    <lineage>
        <taxon>Eukaryota</taxon>
        <taxon>Metazoa</taxon>
        <taxon>Chordata</taxon>
        <taxon>Cephalochordata</taxon>
        <taxon>Leptocardii</taxon>
        <taxon>Amphioxiformes</taxon>
        <taxon>Branchiostomatidae</taxon>
        <taxon>Branchiostoma</taxon>
    </lineage>
</organism>
<evidence type="ECO:0000256" key="2">
    <source>
        <dbReference type="PROSITE-ProRule" id="PRU00124"/>
    </source>
</evidence>
<dbReference type="PANTHER" id="PTHR23282">
    <property type="entry name" value="APICAL ENDOSOMAL GLYCOPROTEIN PRECURSOR"/>
    <property type="match status" value="1"/>
</dbReference>
<feature type="disulfide bond" evidence="2">
    <location>
        <begin position="673"/>
        <end position="685"/>
    </location>
</feature>
<dbReference type="Gene3D" id="4.10.400.10">
    <property type="entry name" value="Low-density Lipoprotein Receptor"/>
    <property type="match status" value="2"/>
</dbReference>
<evidence type="ECO:0000256" key="3">
    <source>
        <dbReference type="SAM" id="SignalP"/>
    </source>
</evidence>
<keyword evidence="5" id="KW-1185">Reference proteome</keyword>
<evidence type="ECO:0000313" key="6">
    <source>
        <dbReference type="RefSeq" id="XP_019615444.1"/>
    </source>
</evidence>
<dbReference type="CDD" id="cd00112">
    <property type="entry name" value="LDLa"/>
    <property type="match status" value="4"/>
</dbReference>
<dbReference type="PROSITE" id="PS50068">
    <property type="entry name" value="LDLRA_2"/>
    <property type="match status" value="4"/>
</dbReference>
<dbReference type="PANTHER" id="PTHR23282:SF146">
    <property type="entry name" value="RT07201P-RELATED"/>
    <property type="match status" value="1"/>
</dbReference>
<dbReference type="InterPro" id="IPR013320">
    <property type="entry name" value="ConA-like_dom_sf"/>
</dbReference>
<dbReference type="SUPFAM" id="SSF49899">
    <property type="entry name" value="Concanavalin A-like lectins/glucanases"/>
    <property type="match status" value="3"/>
</dbReference>
<dbReference type="KEGG" id="bbel:109463172"/>
<dbReference type="PROSITE" id="PS50060">
    <property type="entry name" value="MAM_2"/>
    <property type="match status" value="3"/>
</dbReference>
<dbReference type="GO" id="GO:0016020">
    <property type="term" value="C:membrane"/>
    <property type="evidence" value="ECO:0007669"/>
    <property type="project" value="InterPro"/>
</dbReference>
<proteinExistence type="predicted"/>
<feature type="disulfide bond" evidence="2">
    <location>
        <begin position="440"/>
        <end position="458"/>
    </location>
</feature>
<dbReference type="InterPro" id="IPR051560">
    <property type="entry name" value="MAM_domain-containing"/>
</dbReference>
<dbReference type="SUPFAM" id="SSF57424">
    <property type="entry name" value="LDL receptor-like module"/>
    <property type="match status" value="2"/>
</dbReference>
<dbReference type="PRINTS" id="PR00261">
    <property type="entry name" value="LDLRECEPTOR"/>
</dbReference>
<reference evidence="6" key="1">
    <citation type="submission" date="2025-08" db="UniProtKB">
        <authorList>
            <consortium name="RefSeq"/>
        </authorList>
    </citation>
    <scope>IDENTIFICATION</scope>
    <source>
        <tissue evidence="6">Gonad</tissue>
    </source>
</reference>
<feature type="domain" description="MAM" evidence="4">
    <location>
        <begin position="505"/>
        <end position="666"/>
    </location>
</feature>
<feature type="domain" description="MAM" evidence="4">
    <location>
        <begin position="266"/>
        <end position="426"/>
    </location>
</feature>
<comment type="caution">
    <text evidence="2">Lacks conserved residue(s) required for the propagation of feature annotation.</text>
</comment>
<evidence type="ECO:0000313" key="5">
    <source>
        <dbReference type="Proteomes" id="UP000515135"/>
    </source>
</evidence>
<feature type="chain" id="PRO_5027730257" evidence="3">
    <location>
        <begin position="21"/>
        <end position="976"/>
    </location>
</feature>
<protein>
    <submittedName>
        <fullName evidence="6">MAM and LDL-receptor class A domain-containing protein 1-like</fullName>
    </submittedName>
</protein>
<evidence type="ECO:0000256" key="1">
    <source>
        <dbReference type="ARBA" id="ARBA00023157"/>
    </source>
</evidence>
<feature type="domain" description="MAM" evidence="4">
    <location>
        <begin position="715"/>
        <end position="887"/>
    </location>
</feature>
<feature type="disulfide bond" evidence="2">
    <location>
        <begin position="478"/>
        <end position="496"/>
    </location>
</feature>
<keyword evidence="3" id="KW-0732">Signal</keyword>
<feature type="disulfide bond" evidence="2">
    <location>
        <begin position="433"/>
        <end position="445"/>
    </location>
</feature>
<dbReference type="AlphaFoldDB" id="A0A6P4XYA2"/>
<dbReference type="GeneID" id="109463172"/>